<name>A0A9P1G2U3_9DINO</name>
<dbReference type="SUPFAM" id="SSF55469">
    <property type="entry name" value="FMN-dependent nitroreductase-like"/>
    <property type="match status" value="2"/>
</dbReference>
<keyword evidence="2" id="KW-0560">Oxidoreductase</keyword>
<evidence type="ECO:0000256" key="1">
    <source>
        <dbReference type="ARBA" id="ARBA00007118"/>
    </source>
</evidence>
<feature type="domain" description="Nitroreductase" evidence="3">
    <location>
        <begin position="284"/>
        <end position="354"/>
    </location>
</feature>
<evidence type="ECO:0000313" key="6">
    <source>
        <dbReference type="Proteomes" id="UP001152797"/>
    </source>
</evidence>
<dbReference type="OrthoDB" id="41362at2759"/>
<organism evidence="4">
    <name type="scientific">Cladocopium goreaui</name>
    <dbReference type="NCBI Taxonomy" id="2562237"/>
    <lineage>
        <taxon>Eukaryota</taxon>
        <taxon>Sar</taxon>
        <taxon>Alveolata</taxon>
        <taxon>Dinophyceae</taxon>
        <taxon>Suessiales</taxon>
        <taxon>Symbiodiniaceae</taxon>
        <taxon>Cladocopium</taxon>
    </lineage>
</organism>
<dbReference type="AlphaFoldDB" id="A0A9P1G2U3"/>
<sequence length="402" mass="43833">MGTGASSTLKDATQDELKTLVNSLPKEDVSKLSRAIELLDSRPRGVQQMCSQHSTLRFDASRAVPKKVMIEILEGLRSVPSSANTQPWTIVVVQGDKKAQLAAELVAKLDANDAGTSEYADLPSAMIPRMEKAVNEYRKDQQATLEGTKSAIASAPLHVLVTAPVGPCLKEEPPVDGVYLDMGSAMTAISMCAQDLGLGVHCDFAVAKYGSVYKEVLGDEFPEDHFVICGISLGYGHDPQPAACLNRLPVDETTRWTTCDPAWLMAPATPLPPSAYGLMHLVSSRHCSHSLDVSKVVPKDLISDILAAARCVTSIANSQPWAVTVIQGEARDKLSKAMLDYFDAGNNGGQSYKKYSTQNTARMQKGKDQYGFELYEQRHGLQRDDADGRRQKYRPNYESCCF</sequence>
<dbReference type="EMBL" id="CAMXCT020002402">
    <property type="protein sequence ID" value="CAL1151328.1"/>
    <property type="molecule type" value="Genomic_DNA"/>
</dbReference>
<comment type="caution">
    <text evidence="4">The sequence shown here is derived from an EMBL/GenBank/DDBJ whole genome shotgun (WGS) entry which is preliminary data.</text>
</comment>
<protein>
    <submittedName>
        <fullName evidence="5">Nitrobenzene nitroreductase (Oxygen-insensitiv e nitroreductase) (Type I nitroreductase)</fullName>
    </submittedName>
</protein>
<dbReference type="Gene3D" id="3.40.109.10">
    <property type="entry name" value="NADH Oxidase"/>
    <property type="match status" value="2"/>
</dbReference>
<dbReference type="EMBL" id="CAMXCT030002402">
    <property type="protein sequence ID" value="CAL4785265.1"/>
    <property type="molecule type" value="Genomic_DNA"/>
</dbReference>
<keyword evidence="6" id="KW-1185">Reference proteome</keyword>
<evidence type="ECO:0000259" key="3">
    <source>
        <dbReference type="Pfam" id="PF00881"/>
    </source>
</evidence>
<proteinExistence type="inferred from homology"/>
<dbReference type="PANTHER" id="PTHR43673">
    <property type="entry name" value="NAD(P)H NITROREDUCTASE YDGI-RELATED"/>
    <property type="match status" value="1"/>
</dbReference>
<comment type="similarity">
    <text evidence="1">Belongs to the nitroreductase family.</text>
</comment>
<gene>
    <name evidence="4" type="ORF">C1SCF055_LOCUS24288</name>
</gene>
<dbReference type="Proteomes" id="UP001152797">
    <property type="component" value="Unassembled WGS sequence"/>
</dbReference>
<feature type="domain" description="Nitroreductase" evidence="3">
    <location>
        <begin position="53"/>
        <end position="235"/>
    </location>
</feature>
<dbReference type="InterPro" id="IPR000415">
    <property type="entry name" value="Nitroreductase-like"/>
</dbReference>
<dbReference type="Pfam" id="PF00881">
    <property type="entry name" value="Nitroreductase"/>
    <property type="match status" value="2"/>
</dbReference>
<dbReference type="EMBL" id="CAMXCT010002402">
    <property type="protein sequence ID" value="CAI3997953.1"/>
    <property type="molecule type" value="Genomic_DNA"/>
</dbReference>
<reference evidence="4" key="1">
    <citation type="submission" date="2022-10" db="EMBL/GenBank/DDBJ databases">
        <authorList>
            <person name="Chen Y."/>
            <person name="Dougan E. K."/>
            <person name="Chan C."/>
            <person name="Rhodes N."/>
            <person name="Thang M."/>
        </authorList>
    </citation>
    <scope>NUCLEOTIDE SEQUENCE</scope>
</reference>
<dbReference type="PANTHER" id="PTHR43673:SF10">
    <property type="entry name" value="NADH DEHYDROGENASE_NAD(P)H NITROREDUCTASE XCC3605-RELATED"/>
    <property type="match status" value="1"/>
</dbReference>
<evidence type="ECO:0000313" key="5">
    <source>
        <dbReference type="EMBL" id="CAL4785265.1"/>
    </source>
</evidence>
<evidence type="ECO:0000256" key="2">
    <source>
        <dbReference type="ARBA" id="ARBA00023002"/>
    </source>
</evidence>
<evidence type="ECO:0000313" key="4">
    <source>
        <dbReference type="EMBL" id="CAI3997953.1"/>
    </source>
</evidence>
<accession>A0A9P1G2U3</accession>
<dbReference type="GO" id="GO:0016491">
    <property type="term" value="F:oxidoreductase activity"/>
    <property type="evidence" value="ECO:0007669"/>
    <property type="project" value="UniProtKB-KW"/>
</dbReference>
<dbReference type="InterPro" id="IPR029479">
    <property type="entry name" value="Nitroreductase"/>
</dbReference>
<reference evidence="5 6" key="2">
    <citation type="submission" date="2024-05" db="EMBL/GenBank/DDBJ databases">
        <authorList>
            <person name="Chen Y."/>
            <person name="Shah S."/>
            <person name="Dougan E. K."/>
            <person name="Thang M."/>
            <person name="Chan C."/>
        </authorList>
    </citation>
    <scope>NUCLEOTIDE SEQUENCE [LARGE SCALE GENOMIC DNA]</scope>
</reference>